<organism evidence="3 4">
    <name type="scientific">Stenotrophomonas chelatiphaga</name>
    <dbReference type="NCBI Taxonomy" id="517011"/>
    <lineage>
        <taxon>Bacteria</taxon>
        <taxon>Pseudomonadati</taxon>
        <taxon>Pseudomonadota</taxon>
        <taxon>Gammaproteobacteria</taxon>
        <taxon>Lysobacterales</taxon>
        <taxon>Lysobacteraceae</taxon>
        <taxon>Stenotrophomonas</taxon>
    </lineage>
</organism>
<keyword evidence="4" id="KW-1185">Reference proteome</keyword>
<name>A0A0R0D0P9_9GAMM</name>
<evidence type="ECO:0000256" key="2">
    <source>
        <dbReference type="SAM" id="SignalP"/>
    </source>
</evidence>
<evidence type="ECO:0000313" key="4">
    <source>
        <dbReference type="Proteomes" id="UP000051386"/>
    </source>
</evidence>
<feature type="region of interest" description="Disordered" evidence="1">
    <location>
        <begin position="236"/>
        <end position="257"/>
    </location>
</feature>
<proteinExistence type="predicted"/>
<protein>
    <submittedName>
        <fullName evidence="3">Uncharacterized protein</fullName>
    </submittedName>
</protein>
<comment type="caution">
    <text evidence="3">The sequence shown here is derived from an EMBL/GenBank/DDBJ whole genome shotgun (WGS) entry which is preliminary data.</text>
</comment>
<gene>
    <name evidence="3" type="ORF">ABB28_05020</name>
</gene>
<dbReference type="Proteomes" id="UP000051386">
    <property type="component" value="Unassembled WGS sequence"/>
</dbReference>
<dbReference type="RefSeq" id="WP_057507576.1">
    <property type="nucleotide sequence ID" value="NZ_LDJK01000013.1"/>
</dbReference>
<dbReference type="AlphaFoldDB" id="A0A0R0D0P9"/>
<evidence type="ECO:0000313" key="3">
    <source>
        <dbReference type="EMBL" id="KRG75708.1"/>
    </source>
</evidence>
<feature type="chain" id="PRO_5006394892" evidence="2">
    <location>
        <begin position="22"/>
        <end position="257"/>
    </location>
</feature>
<dbReference type="EMBL" id="LDJK01000013">
    <property type="protein sequence ID" value="KRG75708.1"/>
    <property type="molecule type" value="Genomic_DNA"/>
</dbReference>
<accession>A0A0R0D0P9</accession>
<keyword evidence="2" id="KW-0732">Signal</keyword>
<sequence length="257" mass="27751">MRYPSLPCLLLLAAAAAPAGAAVLRVEGEALAPKGGRALYRETHYLQDVGAQQARLVLYRCNDGRAFARKWMPAAANAQAPDFEFVDGRDGRREAVQSQGPQRRVSIRAASGAADAAKTLDMPTGGVIDAGFDAAVRAHWPALLQGETVALPFLLISRQRWVPVKLRRVGAVDWQGQPAEQLQMQLDAWFGFAVPAVTLVYARADRRLLQFEGTGNVRDAEGGWPQVRIRFPGAPQPASEGELSAARSQPLVASCSR</sequence>
<dbReference type="PATRIC" id="fig|517011.3.peg.450"/>
<feature type="signal peptide" evidence="2">
    <location>
        <begin position="1"/>
        <end position="21"/>
    </location>
</feature>
<evidence type="ECO:0000256" key="1">
    <source>
        <dbReference type="SAM" id="MobiDB-lite"/>
    </source>
</evidence>
<reference evidence="3 4" key="1">
    <citation type="submission" date="2015-05" db="EMBL/GenBank/DDBJ databases">
        <title>Genome sequencing and analysis of members of genus Stenotrophomonas.</title>
        <authorList>
            <person name="Patil P.P."/>
            <person name="Midha S."/>
            <person name="Patil P.B."/>
        </authorList>
    </citation>
    <scope>NUCLEOTIDE SEQUENCE [LARGE SCALE GENOMIC DNA]</scope>
    <source>
        <strain evidence="3 4">DSM 21508</strain>
    </source>
</reference>